<gene>
    <name evidence="1" type="ORF">C7H79_06660</name>
</gene>
<evidence type="ECO:0000313" key="1">
    <source>
        <dbReference type="EMBL" id="PSJ17687.1"/>
    </source>
</evidence>
<protein>
    <submittedName>
        <fullName evidence="1">Uncharacterized protein</fullName>
    </submittedName>
</protein>
<dbReference type="EMBL" id="PXXU01000015">
    <property type="protein sequence ID" value="PSJ17687.1"/>
    <property type="molecule type" value="Genomic_DNA"/>
</dbReference>
<sequence>MKILIAGLVIFFISACANLIDSNTKSLLFEEQLFGEHAALASCVTNKLQSDGRTLLRPLQFRNRRYSDIEASEIHAYDTRYRHNATATYAPSNPDAILIYGHIDPEIQSSEQRSNNDKAVYSFALLLQKIDSHSVQASLRGDSFIGNIAWETLQSCLATGYEP</sequence>
<accession>A0A2P7NW37</accession>
<organism evidence="1 2">
    <name type="scientific">Nitrosomonas supralitoralis</name>
    <dbReference type="NCBI Taxonomy" id="2116706"/>
    <lineage>
        <taxon>Bacteria</taxon>
        <taxon>Pseudomonadati</taxon>
        <taxon>Pseudomonadota</taxon>
        <taxon>Betaproteobacteria</taxon>
        <taxon>Nitrosomonadales</taxon>
        <taxon>Nitrosomonadaceae</taxon>
        <taxon>Nitrosomonas</taxon>
    </lineage>
</organism>
<name>A0A2P7NW37_9PROT</name>
<evidence type="ECO:0000313" key="2">
    <source>
        <dbReference type="Proteomes" id="UP000241912"/>
    </source>
</evidence>
<proteinExistence type="predicted"/>
<comment type="caution">
    <text evidence="1">The sequence shown here is derived from an EMBL/GenBank/DDBJ whole genome shotgun (WGS) entry which is preliminary data.</text>
</comment>
<dbReference type="OrthoDB" id="8547069at2"/>
<dbReference type="PROSITE" id="PS51257">
    <property type="entry name" value="PROKAR_LIPOPROTEIN"/>
    <property type="match status" value="1"/>
</dbReference>
<keyword evidence="2" id="KW-1185">Reference proteome</keyword>
<dbReference type="RefSeq" id="WP_106706513.1">
    <property type="nucleotide sequence ID" value="NZ_PXXU01000015.1"/>
</dbReference>
<reference evidence="1 2" key="1">
    <citation type="submission" date="2018-03" db="EMBL/GenBank/DDBJ databases">
        <title>Draft genome of Nitrosomonas supralitoralis APG5.</title>
        <authorList>
            <person name="Urakawa H."/>
            <person name="Lopez J.V."/>
        </authorList>
    </citation>
    <scope>NUCLEOTIDE SEQUENCE [LARGE SCALE GENOMIC DNA]</scope>
    <source>
        <strain evidence="1 2">APG5</strain>
    </source>
</reference>
<dbReference type="Proteomes" id="UP000241912">
    <property type="component" value="Unassembled WGS sequence"/>
</dbReference>
<dbReference type="AlphaFoldDB" id="A0A2P7NW37"/>